<dbReference type="PANTHER" id="PTHR47256:SF1">
    <property type="entry name" value="ZN(II)2CYS6 TRANSCRIPTION FACTOR (EUROFUNG)"/>
    <property type="match status" value="1"/>
</dbReference>
<dbReference type="EMBL" id="KV878340">
    <property type="protein sequence ID" value="OJJ47807.1"/>
    <property type="molecule type" value="Genomic_DNA"/>
</dbReference>
<organism evidence="7 8">
    <name type="scientific">Penicilliopsis zonata CBS 506.65</name>
    <dbReference type="NCBI Taxonomy" id="1073090"/>
    <lineage>
        <taxon>Eukaryota</taxon>
        <taxon>Fungi</taxon>
        <taxon>Dikarya</taxon>
        <taxon>Ascomycota</taxon>
        <taxon>Pezizomycotina</taxon>
        <taxon>Eurotiomycetes</taxon>
        <taxon>Eurotiomycetidae</taxon>
        <taxon>Eurotiales</taxon>
        <taxon>Aspergillaceae</taxon>
        <taxon>Penicilliopsis</taxon>
    </lineage>
</organism>
<dbReference type="GO" id="GO:0008270">
    <property type="term" value="F:zinc ion binding"/>
    <property type="evidence" value="ECO:0007669"/>
    <property type="project" value="InterPro"/>
</dbReference>
<feature type="compositionally biased region" description="Pro residues" evidence="5">
    <location>
        <begin position="728"/>
        <end position="740"/>
    </location>
</feature>
<keyword evidence="3" id="KW-0804">Transcription</keyword>
<dbReference type="SMART" id="SM00066">
    <property type="entry name" value="GAL4"/>
    <property type="match status" value="1"/>
</dbReference>
<dbReference type="STRING" id="1073090.A0A1L9SL53"/>
<dbReference type="PROSITE" id="PS00463">
    <property type="entry name" value="ZN2_CY6_FUNGAL_1"/>
    <property type="match status" value="1"/>
</dbReference>
<evidence type="ECO:0000256" key="4">
    <source>
        <dbReference type="ARBA" id="ARBA00023242"/>
    </source>
</evidence>
<keyword evidence="2" id="KW-0238">DNA-binding</keyword>
<dbReference type="OrthoDB" id="103819at2759"/>
<dbReference type="SUPFAM" id="SSF57701">
    <property type="entry name" value="Zn2/Cys6 DNA-binding domain"/>
    <property type="match status" value="1"/>
</dbReference>
<proteinExistence type="predicted"/>
<keyword evidence="1" id="KW-0805">Transcription regulation</keyword>
<accession>A0A1L9SL53</accession>
<evidence type="ECO:0000256" key="2">
    <source>
        <dbReference type="ARBA" id="ARBA00023125"/>
    </source>
</evidence>
<dbReference type="CDD" id="cd00067">
    <property type="entry name" value="GAL4"/>
    <property type="match status" value="1"/>
</dbReference>
<evidence type="ECO:0000313" key="7">
    <source>
        <dbReference type="EMBL" id="OJJ47807.1"/>
    </source>
</evidence>
<dbReference type="RefSeq" id="XP_022582317.1">
    <property type="nucleotide sequence ID" value="XM_022724745.1"/>
</dbReference>
<dbReference type="InterPro" id="IPR053187">
    <property type="entry name" value="Notoamide_regulator"/>
</dbReference>
<name>A0A1L9SL53_9EURO</name>
<gene>
    <name evidence="7" type="ORF">ASPZODRAFT_141377</name>
</gene>
<dbReference type="GeneID" id="34611210"/>
<evidence type="ECO:0000256" key="1">
    <source>
        <dbReference type="ARBA" id="ARBA00023015"/>
    </source>
</evidence>
<sequence length="748" mass="83274">MTPPPVGAGLGRSRSTALSSPTPAPSAQHLPSAPSLRPVTYASRACNACRKRRAKCNGGLPKCVACVTRKTECVYDLKSDGRRTRALRQDHDSLRDQTRDLSAIYELLKSVSEEEAIRALQLLKTAPDPSTALATIQGNLLATNSPSLGKAASAVLPPMSSIYEVELIARHSSSYPRLEPLTLENIDLDLLNCKPLFKFRNQKNAQSVPPSSIDPQSLMLGGTGLRELVDPRLRRLQISYWTNVSISNELAAEAISLFLQNEQPVLAFLDADLFVDDLVSGRLNFCSELLVNALLSYACQAYSAIMPYASHLSFACYYEALRNWQTARTQDSLPSVQALLLLSIACNSFGVDAVGLEFLQESSQMAQRLHLFDPIPPTLEDDAKIPGLQRCRAATAWGSFNYLTVMSFYFHERFHIHGPPSYPIPGDWQSSSSSMLPNNELPPYMGKTFPALCHFFIIVHDMVSLYYNHKPFTKIITLHDAYSIYQRLLNWADNLSPELLRSDKNPHHVLNLHIWYHTAILDTFRPFVQSPQHLNLAGFEFSRTRPGDIFIASIRQLQRLVYIYRSNSKTATTAIIWHPAMLYVANHVLKDTSNPESRFYFLLCIRGYQRLARSFRLAGSVAQSIVGMARSSNIITAAEAQLIRTELEAESDTQPSSYEVLSRFIVDLKLSLDDPGAATMQQLVQNFNKISVTSPPEESIPPTTTSSMPSPVPFQDALPLSESLPTSFPRPLPMPSPLEPTPEDPKHD</sequence>
<reference evidence="8" key="1">
    <citation type="journal article" date="2017" name="Genome Biol.">
        <title>Comparative genomics reveals high biological diversity and specific adaptations in the industrially and medically important fungal genus Aspergillus.</title>
        <authorList>
            <person name="de Vries R.P."/>
            <person name="Riley R."/>
            <person name="Wiebenga A."/>
            <person name="Aguilar-Osorio G."/>
            <person name="Amillis S."/>
            <person name="Uchima C.A."/>
            <person name="Anderluh G."/>
            <person name="Asadollahi M."/>
            <person name="Askin M."/>
            <person name="Barry K."/>
            <person name="Battaglia E."/>
            <person name="Bayram O."/>
            <person name="Benocci T."/>
            <person name="Braus-Stromeyer S.A."/>
            <person name="Caldana C."/>
            <person name="Canovas D."/>
            <person name="Cerqueira G.C."/>
            <person name="Chen F."/>
            <person name="Chen W."/>
            <person name="Choi C."/>
            <person name="Clum A."/>
            <person name="Dos Santos R.A."/>
            <person name="Damasio A.R."/>
            <person name="Diallinas G."/>
            <person name="Emri T."/>
            <person name="Fekete E."/>
            <person name="Flipphi M."/>
            <person name="Freyberg S."/>
            <person name="Gallo A."/>
            <person name="Gournas C."/>
            <person name="Habgood R."/>
            <person name="Hainaut M."/>
            <person name="Harispe M.L."/>
            <person name="Henrissat B."/>
            <person name="Hilden K.S."/>
            <person name="Hope R."/>
            <person name="Hossain A."/>
            <person name="Karabika E."/>
            <person name="Karaffa L."/>
            <person name="Karanyi Z."/>
            <person name="Krasevec N."/>
            <person name="Kuo A."/>
            <person name="Kusch H."/>
            <person name="LaButti K."/>
            <person name="Lagendijk E.L."/>
            <person name="Lapidus A."/>
            <person name="Levasseur A."/>
            <person name="Lindquist E."/>
            <person name="Lipzen A."/>
            <person name="Logrieco A.F."/>
            <person name="MacCabe A."/>
            <person name="Maekelae M.R."/>
            <person name="Malavazi I."/>
            <person name="Melin P."/>
            <person name="Meyer V."/>
            <person name="Mielnichuk N."/>
            <person name="Miskei M."/>
            <person name="Molnar A.P."/>
            <person name="Mule G."/>
            <person name="Ngan C.Y."/>
            <person name="Orejas M."/>
            <person name="Orosz E."/>
            <person name="Ouedraogo J.P."/>
            <person name="Overkamp K.M."/>
            <person name="Park H.-S."/>
            <person name="Perrone G."/>
            <person name="Piumi F."/>
            <person name="Punt P.J."/>
            <person name="Ram A.F."/>
            <person name="Ramon A."/>
            <person name="Rauscher S."/>
            <person name="Record E."/>
            <person name="Riano-Pachon D.M."/>
            <person name="Robert V."/>
            <person name="Roehrig J."/>
            <person name="Ruller R."/>
            <person name="Salamov A."/>
            <person name="Salih N.S."/>
            <person name="Samson R.A."/>
            <person name="Sandor E."/>
            <person name="Sanguinetti M."/>
            <person name="Schuetze T."/>
            <person name="Sepcic K."/>
            <person name="Shelest E."/>
            <person name="Sherlock G."/>
            <person name="Sophianopoulou V."/>
            <person name="Squina F.M."/>
            <person name="Sun H."/>
            <person name="Susca A."/>
            <person name="Todd R.B."/>
            <person name="Tsang A."/>
            <person name="Unkles S.E."/>
            <person name="van de Wiele N."/>
            <person name="van Rossen-Uffink D."/>
            <person name="Oliveira J.V."/>
            <person name="Vesth T.C."/>
            <person name="Visser J."/>
            <person name="Yu J.-H."/>
            <person name="Zhou M."/>
            <person name="Andersen M.R."/>
            <person name="Archer D.B."/>
            <person name="Baker S.E."/>
            <person name="Benoit I."/>
            <person name="Brakhage A.A."/>
            <person name="Braus G.H."/>
            <person name="Fischer R."/>
            <person name="Frisvad J.C."/>
            <person name="Goldman G.H."/>
            <person name="Houbraken J."/>
            <person name="Oakley B."/>
            <person name="Pocsi I."/>
            <person name="Scazzocchio C."/>
            <person name="Seiboth B."/>
            <person name="vanKuyk P.A."/>
            <person name="Wortman J."/>
            <person name="Dyer P.S."/>
            <person name="Grigoriev I.V."/>
        </authorList>
    </citation>
    <scope>NUCLEOTIDE SEQUENCE [LARGE SCALE GENOMIC DNA]</scope>
    <source>
        <strain evidence="8">CBS 506.65</strain>
    </source>
</reference>
<evidence type="ECO:0000259" key="6">
    <source>
        <dbReference type="PROSITE" id="PS50048"/>
    </source>
</evidence>
<evidence type="ECO:0000256" key="3">
    <source>
        <dbReference type="ARBA" id="ARBA00023163"/>
    </source>
</evidence>
<dbReference type="VEuPathDB" id="FungiDB:ASPZODRAFT_141377"/>
<keyword evidence="8" id="KW-1185">Reference proteome</keyword>
<feature type="compositionally biased region" description="Low complexity" evidence="5">
    <location>
        <begin position="12"/>
        <end position="27"/>
    </location>
</feature>
<feature type="region of interest" description="Disordered" evidence="5">
    <location>
        <begin position="1"/>
        <end position="34"/>
    </location>
</feature>
<dbReference type="Pfam" id="PF00172">
    <property type="entry name" value="Zn_clus"/>
    <property type="match status" value="1"/>
</dbReference>
<dbReference type="GO" id="GO:0003677">
    <property type="term" value="F:DNA binding"/>
    <property type="evidence" value="ECO:0007669"/>
    <property type="project" value="UniProtKB-KW"/>
</dbReference>
<feature type="region of interest" description="Disordered" evidence="5">
    <location>
        <begin position="690"/>
        <end position="748"/>
    </location>
</feature>
<dbReference type="AlphaFoldDB" id="A0A1L9SL53"/>
<protein>
    <recommendedName>
        <fullName evidence="6">Zn(2)-C6 fungal-type domain-containing protein</fullName>
    </recommendedName>
</protein>
<dbReference type="Gene3D" id="4.10.240.10">
    <property type="entry name" value="Zn(2)-C6 fungal-type DNA-binding domain"/>
    <property type="match status" value="1"/>
</dbReference>
<dbReference type="GO" id="GO:0000981">
    <property type="term" value="F:DNA-binding transcription factor activity, RNA polymerase II-specific"/>
    <property type="evidence" value="ECO:0007669"/>
    <property type="project" value="InterPro"/>
</dbReference>
<keyword evidence="4" id="KW-0539">Nucleus</keyword>
<dbReference type="PANTHER" id="PTHR47256">
    <property type="entry name" value="ZN(II)2CYS6 TRANSCRIPTION FACTOR (EUROFUNG)-RELATED"/>
    <property type="match status" value="1"/>
</dbReference>
<dbReference type="InterPro" id="IPR036864">
    <property type="entry name" value="Zn2-C6_fun-type_DNA-bd_sf"/>
</dbReference>
<evidence type="ECO:0000256" key="5">
    <source>
        <dbReference type="SAM" id="MobiDB-lite"/>
    </source>
</evidence>
<evidence type="ECO:0000313" key="8">
    <source>
        <dbReference type="Proteomes" id="UP000184188"/>
    </source>
</evidence>
<dbReference type="InterPro" id="IPR001138">
    <property type="entry name" value="Zn2Cys6_DnaBD"/>
</dbReference>
<dbReference type="PROSITE" id="PS50048">
    <property type="entry name" value="ZN2_CY6_FUNGAL_2"/>
    <property type="match status" value="1"/>
</dbReference>
<dbReference type="CDD" id="cd12148">
    <property type="entry name" value="fungal_TF_MHR"/>
    <property type="match status" value="1"/>
</dbReference>
<feature type="domain" description="Zn(2)-C6 fungal-type" evidence="6">
    <location>
        <begin position="45"/>
        <end position="75"/>
    </location>
</feature>
<dbReference type="Proteomes" id="UP000184188">
    <property type="component" value="Unassembled WGS sequence"/>
</dbReference>
<feature type="compositionally biased region" description="Low complexity" evidence="5">
    <location>
        <begin position="690"/>
        <end position="709"/>
    </location>
</feature>